<evidence type="ECO:0000259" key="13">
    <source>
        <dbReference type="Pfam" id="PF00149"/>
    </source>
</evidence>
<feature type="disulfide bond" evidence="11">
    <location>
        <begin position="75"/>
        <end position="142"/>
    </location>
</feature>
<proteinExistence type="inferred from homology"/>
<evidence type="ECO:0000256" key="4">
    <source>
        <dbReference type="ARBA" id="ARBA00022723"/>
    </source>
</evidence>
<comment type="subcellular location">
    <subcellularLocation>
        <location evidence="1">Secreted</location>
    </subcellularLocation>
</comment>
<comment type="catalytic activity">
    <reaction evidence="9">
        <text>a sphingomyelin + H2O = phosphocholine + an N-acylsphing-4-enine + H(+)</text>
        <dbReference type="Rhea" id="RHEA:19253"/>
        <dbReference type="ChEBI" id="CHEBI:15377"/>
        <dbReference type="ChEBI" id="CHEBI:15378"/>
        <dbReference type="ChEBI" id="CHEBI:17636"/>
        <dbReference type="ChEBI" id="CHEBI:52639"/>
        <dbReference type="ChEBI" id="CHEBI:295975"/>
        <dbReference type="EC" id="3.1.4.12"/>
    </reaction>
</comment>
<evidence type="ECO:0000256" key="9">
    <source>
        <dbReference type="PIRNR" id="PIRNR000948"/>
    </source>
</evidence>
<dbReference type="Pfam" id="PF19272">
    <property type="entry name" value="ASMase_C"/>
    <property type="match status" value="1"/>
</dbReference>
<keyword evidence="8" id="KW-0325">Glycoprotein</keyword>
<dbReference type="EMBL" id="OU900094">
    <property type="protein sequence ID" value="CAG9854053.1"/>
    <property type="molecule type" value="Genomic_DNA"/>
</dbReference>
<feature type="binding site" evidence="10">
    <location>
        <position position="187"/>
    </location>
    <ligand>
        <name>Zn(2+)</name>
        <dbReference type="ChEBI" id="CHEBI:29105"/>
        <label>1</label>
    </ligand>
</feature>
<dbReference type="InterPro" id="IPR041805">
    <property type="entry name" value="ASMase/PPN1_MPP"/>
</dbReference>
<keyword evidence="3" id="KW-0964">Secreted</keyword>
<comment type="cofactor">
    <cofactor evidence="10">
        <name>Zn(2+)</name>
        <dbReference type="ChEBI" id="CHEBI:29105"/>
    </cofactor>
    <text evidence="10">Binds 2 Zn(2+) ions per subunit.</text>
</comment>
<feature type="domain" description="Sphingomyelin phosphodiesterase C-terminal" evidence="14">
    <location>
        <begin position="468"/>
        <end position="581"/>
    </location>
</feature>
<keyword evidence="4 10" id="KW-0479">Metal-binding</keyword>
<evidence type="ECO:0000313" key="16">
    <source>
        <dbReference type="Proteomes" id="UP001153712"/>
    </source>
</evidence>
<dbReference type="InterPro" id="IPR011160">
    <property type="entry name" value="Sphingomy_PDE"/>
</dbReference>
<dbReference type="GO" id="GO:0046872">
    <property type="term" value="F:metal ion binding"/>
    <property type="evidence" value="ECO:0007669"/>
    <property type="project" value="UniProtKB-KW"/>
</dbReference>
<evidence type="ECO:0000256" key="8">
    <source>
        <dbReference type="ARBA" id="ARBA00023180"/>
    </source>
</evidence>
<feature type="disulfide bond" evidence="11">
    <location>
        <begin position="104"/>
        <end position="115"/>
    </location>
</feature>
<keyword evidence="11" id="KW-1015">Disulfide bond</keyword>
<dbReference type="SUPFAM" id="SSF56300">
    <property type="entry name" value="Metallo-dependent phosphatases"/>
    <property type="match status" value="1"/>
</dbReference>
<evidence type="ECO:0000256" key="2">
    <source>
        <dbReference type="ARBA" id="ARBA00008234"/>
    </source>
</evidence>
<evidence type="ECO:0000256" key="7">
    <source>
        <dbReference type="ARBA" id="ARBA00022833"/>
    </source>
</evidence>
<feature type="disulfide bond" evidence="11">
    <location>
        <begin position="365"/>
        <end position="413"/>
    </location>
</feature>
<gene>
    <name evidence="15" type="ORF">PHYEVI_LOCUS518</name>
</gene>
<name>A0A9N9TA08_PHYSR</name>
<comment type="function">
    <text evidence="9">Converts sphingomyelin to ceramide.</text>
</comment>
<dbReference type="GO" id="GO:0006685">
    <property type="term" value="P:sphingomyelin catabolic process"/>
    <property type="evidence" value="ECO:0007669"/>
    <property type="project" value="UniProtKB-UniRule"/>
</dbReference>
<feature type="chain" id="PRO_5040441028" description="Sphingomyelin phosphodiesterase" evidence="12">
    <location>
        <begin position="19"/>
        <end position="606"/>
    </location>
</feature>
<evidence type="ECO:0000256" key="12">
    <source>
        <dbReference type="SAM" id="SignalP"/>
    </source>
</evidence>
<evidence type="ECO:0000256" key="1">
    <source>
        <dbReference type="ARBA" id="ARBA00004613"/>
    </source>
</evidence>
<feature type="domain" description="Calcineurin-like phosphoesterase" evidence="13">
    <location>
        <begin position="181"/>
        <end position="442"/>
    </location>
</feature>
<dbReference type="InterPro" id="IPR029052">
    <property type="entry name" value="Metallo-depent_PP-like"/>
</dbReference>
<keyword evidence="16" id="KW-1185">Reference proteome</keyword>
<feature type="binding site" evidence="10">
    <location>
        <position position="258"/>
    </location>
    <ligand>
        <name>Zn(2+)</name>
        <dbReference type="ChEBI" id="CHEBI:29105"/>
        <label>2</label>
    </ligand>
</feature>
<accession>A0A9N9TA08</accession>
<feature type="binding site" evidence="10">
    <location>
        <position position="297"/>
    </location>
    <ligand>
        <name>Zn(2+)</name>
        <dbReference type="ChEBI" id="CHEBI:29105"/>
        <label>2</label>
    </ligand>
</feature>
<dbReference type="GO" id="GO:0016798">
    <property type="term" value="F:hydrolase activity, acting on glycosyl bonds"/>
    <property type="evidence" value="ECO:0007669"/>
    <property type="project" value="UniProtKB-KW"/>
</dbReference>
<evidence type="ECO:0000256" key="3">
    <source>
        <dbReference type="ARBA" id="ARBA00022525"/>
    </source>
</evidence>
<feature type="binding site" evidence="10">
    <location>
        <position position="405"/>
    </location>
    <ligand>
        <name>Zn(2+)</name>
        <dbReference type="ChEBI" id="CHEBI:29105"/>
        <label>2</label>
    </ligand>
</feature>
<dbReference type="Gene3D" id="3.60.21.10">
    <property type="match status" value="1"/>
</dbReference>
<feature type="disulfide bond" evidence="11">
    <location>
        <begin position="565"/>
        <end position="569"/>
    </location>
</feature>
<evidence type="ECO:0000313" key="15">
    <source>
        <dbReference type="EMBL" id="CAG9854053.1"/>
    </source>
</evidence>
<dbReference type="EC" id="3.1.4.12" evidence="9"/>
<dbReference type="Proteomes" id="UP001153712">
    <property type="component" value="Chromosome 1"/>
</dbReference>
<feature type="signal peptide" evidence="12">
    <location>
        <begin position="1"/>
        <end position="18"/>
    </location>
</feature>
<keyword evidence="9" id="KW-0326">Glycosidase</keyword>
<dbReference type="GO" id="GO:0046513">
    <property type="term" value="P:ceramide biosynthetic process"/>
    <property type="evidence" value="ECO:0007669"/>
    <property type="project" value="TreeGrafter"/>
</dbReference>
<evidence type="ECO:0000256" key="6">
    <source>
        <dbReference type="ARBA" id="ARBA00022801"/>
    </source>
</evidence>
<dbReference type="GO" id="GO:0005615">
    <property type="term" value="C:extracellular space"/>
    <property type="evidence" value="ECO:0007669"/>
    <property type="project" value="TreeGrafter"/>
</dbReference>
<organism evidence="15 16">
    <name type="scientific">Phyllotreta striolata</name>
    <name type="common">Striped flea beetle</name>
    <name type="synonym">Crioceris striolata</name>
    <dbReference type="NCBI Taxonomy" id="444603"/>
    <lineage>
        <taxon>Eukaryota</taxon>
        <taxon>Metazoa</taxon>
        <taxon>Ecdysozoa</taxon>
        <taxon>Arthropoda</taxon>
        <taxon>Hexapoda</taxon>
        <taxon>Insecta</taxon>
        <taxon>Pterygota</taxon>
        <taxon>Neoptera</taxon>
        <taxon>Endopterygota</taxon>
        <taxon>Coleoptera</taxon>
        <taxon>Polyphaga</taxon>
        <taxon>Cucujiformia</taxon>
        <taxon>Chrysomeloidea</taxon>
        <taxon>Chrysomelidae</taxon>
        <taxon>Galerucinae</taxon>
        <taxon>Alticini</taxon>
        <taxon>Phyllotreta</taxon>
    </lineage>
</organism>
<dbReference type="Pfam" id="PF00149">
    <property type="entry name" value="Metallophos"/>
    <property type="match status" value="1"/>
</dbReference>
<dbReference type="PANTHER" id="PTHR10340:SF29">
    <property type="entry name" value="SPHINGOMYELIN PHOSPHODIESTERASE"/>
    <property type="match status" value="1"/>
</dbReference>
<dbReference type="GO" id="GO:0061750">
    <property type="term" value="F:acid sphingomyelin phosphodiesterase activity"/>
    <property type="evidence" value="ECO:0007669"/>
    <property type="project" value="TreeGrafter"/>
</dbReference>
<feature type="binding site" evidence="10">
    <location>
        <position position="441"/>
    </location>
    <ligand>
        <name>Zn(2+)</name>
        <dbReference type="ChEBI" id="CHEBI:29105"/>
        <label>1</label>
    </ligand>
</feature>
<evidence type="ECO:0000256" key="10">
    <source>
        <dbReference type="PIRSR" id="PIRSR000948-1"/>
    </source>
</evidence>
<dbReference type="InterPro" id="IPR004843">
    <property type="entry name" value="Calcineurin-like_PHP"/>
</dbReference>
<evidence type="ECO:0000259" key="14">
    <source>
        <dbReference type="Pfam" id="PF19272"/>
    </source>
</evidence>
<protein>
    <recommendedName>
        <fullName evidence="9">Sphingomyelin phosphodiesterase</fullName>
        <ecNumber evidence="9">3.1.4.12</ecNumber>
    </recommendedName>
</protein>
<feature type="disulfide bond" evidence="11">
    <location>
        <begin position="202"/>
        <end position="207"/>
    </location>
</feature>
<dbReference type="GO" id="GO:0005764">
    <property type="term" value="C:lysosome"/>
    <property type="evidence" value="ECO:0007669"/>
    <property type="project" value="TreeGrafter"/>
</dbReference>
<feature type="binding site" evidence="10">
    <location>
        <position position="189"/>
    </location>
    <ligand>
        <name>Zn(2+)</name>
        <dbReference type="ChEBI" id="CHEBI:29105"/>
        <label>1</label>
    </ligand>
</feature>
<feature type="binding site" evidence="10">
    <location>
        <position position="439"/>
    </location>
    <ligand>
        <name>Zn(2+)</name>
        <dbReference type="ChEBI" id="CHEBI:29105"/>
        <label>2</label>
    </ligand>
</feature>
<dbReference type="OrthoDB" id="282973at2759"/>
<evidence type="ECO:0000256" key="11">
    <source>
        <dbReference type="PIRSR" id="PIRSR000948-2"/>
    </source>
</evidence>
<keyword evidence="6 9" id="KW-0378">Hydrolase</keyword>
<reference evidence="15" key="1">
    <citation type="submission" date="2022-01" db="EMBL/GenBank/DDBJ databases">
        <authorList>
            <person name="King R."/>
        </authorList>
    </citation>
    <scope>NUCLEOTIDE SEQUENCE</scope>
</reference>
<dbReference type="CDD" id="cd00842">
    <property type="entry name" value="MPP_ASMase"/>
    <property type="match status" value="1"/>
</dbReference>
<dbReference type="GO" id="GO:0016020">
    <property type="term" value="C:membrane"/>
    <property type="evidence" value="ECO:0007669"/>
    <property type="project" value="GOC"/>
</dbReference>
<dbReference type="PIRSF" id="PIRSF000948">
    <property type="entry name" value="Sphingomy_PDE"/>
    <property type="match status" value="1"/>
</dbReference>
<dbReference type="PANTHER" id="PTHR10340">
    <property type="entry name" value="SPHINGOMYELIN PHOSPHODIESTERASE"/>
    <property type="match status" value="1"/>
</dbReference>
<sequence length="606" mass="70305">MKIFIVLVISSCLFVVNCAFVDKNDAYQKMIKALEDYKTTGKRPSYLETAARKFNTPNLLQNPSLAYKNEFCTTCGLIVDLMFYQRKYGGISDIDFTKEVEFFCNLFSGNNERVCKGYASLNAPVFMYIIDHKQNITGAEACGISYQYQGCELPETFDWSIEIPPGNTVQKPQSTGRNSFNILHITDIHYDPRYAEGKTNNCGEPVCCQNDQPDGITSEDTCGYWSDYINADIPWRTVMEALDETKKQQYDYVYFTGDIIAHRTWNTSVLDNTQIIAQIMDALDQTYKVPVYVALGNHEAHPPNLYSEIQNDDLFSTKWLYNILLQKLSKWIPIDEAKETILKGGYYTVSPRKGFRIVVLNNNVCNTDNWWLVYNSRDPYDQLKWLTGVLLKAEQNNERVHLLHHVPSGRNECFRIWSREFRKIIDRFANTIAAQFNGHTHRDEFYIYYNRSNPDQAVNTAWNGASIVTYDKANPSYKLLSIDEQTLDLLDFEEWTFNLTLANLNRDKKPQWYKLYSFKDAYGVNSLDATEISKLVYKMTKNHQLIDQYYRFKFRNSDAALKEGCDDDCKKDLLCTMVKTEFADDVVCDKVKKLYDQFTNVELNLL</sequence>
<keyword evidence="7 10" id="KW-0862">Zinc</keyword>
<keyword evidence="5 12" id="KW-0732">Signal</keyword>
<evidence type="ECO:0000256" key="5">
    <source>
        <dbReference type="ARBA" id="ARBA00022729"/>
    </source>
</evidence>
<comment type="similarity">
    <text evidence="2 9">Belongs to the acid sphingomyelinase family.</text>
</comment>
<feature type="binding site" evidence="10">
    <location>
        <position position="258"/>
    </location>
    <ligand>
        <name>Zn(2+)</name>
        <dbReference type="ChEBI" id="CHEBI:29105"/>
        <label>1</label>
    </ligand>
</feature>
<dbReference type="InterPro" id="IPR045473">
    <property type="entry name" value="ASM_C"/>
</dbReference>
<dbReference type="AlphaFoldDB" id="A0A9N9TA08"/>